<organism evidence="4 5">
    <name type="scientific">Aquella oligotrophica</name>
    <dbReference type="NCBI Taxonomy" id="2067065"/>
    <lineage>
        <taxon>Bacteria</taxon>
        <taxon>Pseudomonadati</taxon>
        <taxon>Pseudomonadota</taxon>
        <taxon>Betaproteobacteria</taxon>
        <taxon>Neisseriales</taxon>
        <taxon>Neisseriaceae</taxon>
        <taxon>Aquella</taxon>
    </lineage>
</organism>
<dbReference type="PROSITE" id="PS01279">
    <property type="entry name" value="PCMT"/>
    <property type="match status" value="1"/>
</dbReference>
<dbReference type="CDD" id="cd02440">
    <property type="entry name" value="AdoMet_MTases"/>
    <property type="match status" value="1"/>
</dbReference>
<gene>
    <name evidence="4" type="ORF">CUN60_05035</name>
</gene>
<proteinExistence type="inferred from homology"/>
<dbReference type="EMBL" id="CP024847">
    <property type="protein sequence ID" value="AUR51682.1"/>
    <property type="molecule type" value="Genomic_DNA"/>
</dbReference>
<protein>
    <recommendedName>
        <fullName evidence="2">Protein-L-isoaspartate O-methyltransferase</fullName>
    </recommendedName>
    <alternativeName>
        <fullName evidence="3">Protein L-isoaspartyl methyltransferase</fullName>
    </alternativeName>
</protein>
<evidence type="ECO:0000256" key="3">
    <source>
        <dbReference type="ARBA" id="ARBA00030757"/>
    </source>
</evidence>
<name>A0A2I7N5G5_9NEIS</name>
<evidence type="ECO:0000313" key="4">
    <source>
        <dbReference type="EMBL" id="AUR51682.1"/>
    </source>
</evidence>
<dbReference type="OrthoDB" id="9810066at2"/>
<evidence type="ECO:0000313" key="5">
    <source>
        <dbReference type="Proteomes" id="UP000236655"/>
    </source>
</evidence>
<evidence type="ECO:0000256" key="1">
    <source>
        <dbReference type="ARBA" id="ARBA00005369"/>
    </source>
</evidence>
<keyword evidence="5" id="KW-1185">Reference proteome</keyword>
<reference evidence="5" key="1">
    <citation type="submission" date="2017-11" db="EMBL/GenBank/DDBJ databases">
        <authorList>
            <person name="Chan K.G."/>
            <person name="Lee L.S."/>
        </authorList>
    </citation>
    <scope>NUCLEOTIDE SEQUENCE [LARGE SCALE GENOMIC DNA]</scope>
    <source>
        <strain evidence="5">DSM 100970</strain>
    </source>
</reference>
<keyword evidence="4" id="KW-0808">Transferase</keyword>
<sequence length="216" mass="23993">MNFEQARFNMVEQQIRPWNVFDENVMSMLAEVKREEFVSPEYKAIAFSDVEIPLPGGQKMLFPRVEARLLQELNLSKKDKVLEIGTGSGYVTAILAKLADFVYSIDINAVNKEFAISNLTRAGIKNVSVIEGDGLNGLATKAPFDKILIGGALPAIPQTLKQQLRVGGHLIAINGIKPAMHAVHITKVAENEFIEKQIFETVVDELTGAYQSQFRF</sequence>
<evidence type="ECO:0000256" key="2">
    <source>
        <dbReference type="ARBA" id="ARBA00013346"/>
    </source>
</evidence>
<dbReference type="InterPro" id="IPR029063">
    <property type="entry name" value="SAM-dependent_MTases_sf"/>
</dbReference>
<dbReference type="SUPFAM" id="SSF53335">
    <property type="entry name" value="S-adenosyl-L-methionine-dependent methyltransferases"/>
    <property type="match status" value="1"/>
</dbReference>
<dbReference type="PANTHER" id="PTHR11579">
    <property type="entry name" value="PROTEIN-L-ISOASPARTATE O-METHYLTRANSFERASE"/>
    <property type="match status" value="1"/>
</dbReference>
<dbReference type="InterPro" id="IPR000682">
    <property type="entry name" value="PCMT"/>
</dbReference>
<dbReference type="KEGG" id="nba:CUN60_05035"/>
<keyword evidence="4" id="KW-0489">Methyltransferase</keyword>
<dbReference type="Pfam" id="PF01135">
    <property type="entry name" value="PCMT"/>
    <property type="match status" value="1"/>
</dbReference>
<dbReference type="GO" id="GO:0005737">
    <property type="term" value="C:cytoplasm"/>
    <property type="evidence" value="ECO:0007669"/>
    <property type="project" value="TreeGrafter"/>
</dbReference>
<comment type="similarity">
    <text evidence="1">Belongs to the methyltransferase superfamily. L-isoaspartyl/D-aspartyl protein methyltransferase family.</text>
</comment>
<dbReference type="AlphaFoldDB" id="A0A2I7N5G5"/>
<dbReference type="Proteomes" id="UP000236655">
    <property type="component" value="Chromosome"/>
</dbReference>
<accession>A0A2I7N5G5</accession>
<dbReference type="Gene3D" id="3.40.50.150">
    <property type="entry name" value="Vaccinia Virus protein VP39"/>
    <property type="match status" value="1"/>
</dbReference>
<dbReference type="GO" id="GO:0004719">
    <property type="term" value="F:protein-L-isoaspartate (D-aspartate) O-methyltransferase activity"/>
    <property type="evidence" value="ECO:0007669"/>
    <property type="project" value="InterPro"/>
</dbReference>
<dbReference type="PANTHER" id="PTHR11579:SF18">
    <property type="entry name" value="PROTEIN-L-ISOASPARTATE O-METHYLTRANSFERASE"/>
    <property type="match status" value="1"/>
</dbReference>
<dbReference type="RefSeq" id="WP_102950981.1">
    <property type="nucleotide sequence ID" value="NZ_CP024847.1"/>
</dbReference>
<dbReference type="GO" id="GO:0032259">
    <property type="term" value="P:methylation"/>
    <property type="evidence" value="ECO:0007669"/>
    <property type="project" value="UniProtKB-KW"/>
</dbReference>